<dbReference type="PANTHER" id="PTHR48173">
    <property type="entry name" value="GNK2-HOMOLOGOUS DOMAIN-CONTAINING PROTEIN"/>
    <property type="match status" value="1"/>
</dbReference>
<evidence type="ECO:0000313" key="2">
    <source>
        <dbReference type="Proteomes" id="UP000321947"/>
    </source>
</evidence>
<dbReference type="AlphaFoldDB" id="A0A5D3BE80"/>
<accession>A0A5D3BE80</accession>
<protein>
    <submittedName>
        <fullName evidence="1">Vacuolar protein sorting-associated protein 62-like</fullName>
    </submittedName>
</protein>
<dbReference type="Proteomes" id="UP000321947">
    <property type="component" value="Unassembled WGS sequence"/>
</dbReference>
<dbReference type="EMBL" id="SSTD01019069">
    <property type="protein sequence ID" value="TYJ96961.1"/>
    <property type="molecule type" value="Genomic_DNA"/>
</dbReference>
<dbReference type="Pfam" id="PF06101">
    <property type="entry name" value="Vps62"/>
    <property type="match status" value="1"/>
</dbReference>
<organism evidence="1 2">
    <name type="scientific">Cucumis melo var. makuwa</name>
    <name type="common">Oriental melon</name>
    <dbReference type="NCBI Taxonomy" id="1194695"/>
    <lineage>
        <taxon>Eukaryota</taxon>
        <taxon>Viridiplantae</taxon>
        <taxon>Streptophyta</taxon>
        <taxon>Embryophyta</taxon>
        <taxon>Tracheophyta</taxon>
        <taxon>Spermatophyta</taxon>
        <taxon>Magnoliopsida</taxon>
        <taxon>eudicotyledons</taxon>
        <taxon>Gunneridae</taxon>
        <taxon>Pentapetalae</taxon>
        <taxon>rosids</taxon>
        <taxon>fabids</taxon>
        <taxon>Cucurbitales</taxon>
        <taxon>Cucurbitaceae</taxon>
        <taxon>Benincaseae</taxon>
        <taxon>Cucumis</taxon>
    </lineage>
</organism>
<sequence length="555" mass="62413">MFGWECWCWNGVVDPLDFCLSDPQPFSLPSPLPKWPPGKGFSTGRISLGEIEVYKISKLKKVWRCSQGAVFYKPQAIPDGFFCLGHYCQPSDNPLKGYVLVARGVSEVDHVDNSVRESPALKRPVNYTLIWSSGLNGVDSGFIWLPNAPEGYRAMGFLVTDRSEEPSPDDIRCVRADLTERCETGDLIVTIKSKSQSFHVWETRPFERGMYKSGVSVGTFFCCTSLKEYLNISCLKNLSSTFEGMPNLNQVQALIGHYGPTVFFHPDEAYFPSSVPWFFKNGALLYRNGNMKGEPIDMKGSNLPCGGENDGEYWIDLPTNDNARETLKSGNIETARLYVHVKPALGGTFTDIVMWVFCPFNGPAAIKVSFLNIKLKKIGEHVSDWEHFTLRICNFSGELWQVYFSEHSGGKWVDASDLEFIQGNKPIVYSSKHGHASYPHPGSYLQGSVAGIGVRNDAARSKFFIDSSSKYEIIAAEYLGDGYIAEPDWLQYMREWGPTVMYNSRSEIERLIDLLPPFVQFSLEDLLALFPTELYGEEGPTGPKEKNNWFGDERC</sequence>
<dbReference type="PANTHER" id="PTHR48173:SF2">
    <property type="entry name" value="VACUOLAR PROTEIN SORTING-ASSOCIATED PROTEIN 62"/>
    <property type="match status" value="1"/>
</dbReference>
<evidence type="ECO:0000313" key="1">
    <source>
        <dbReference type="EMBL" id="TYJ96961.1"/>
    </source>
</evidence>
<name>A0A5D3BE80_CUCMM</name>
<proteinExistence type="predicted"/>
<dbReference type="InterPro" id="IPR009291">
    <property type="entry name" value="Vps62"/>
</dbReference>
<reference evidence="1 2" key="1">
    <citation type="submission" date="2019-08" db="EMBL/GenBank/DDBJ databases">
        <title>Draft genome sequences of two oriental melons (Cucumis melo L. var makuwa).</title>
        <authorList>
            <person name="Kwon S.-Y."/>
        </authorList>
    </citation>
    <scope>NUCLEOTIDE SEQUENCE [LARGE SCALE GENOMIC DNA]</scope>
    <source>
        <strain evidence="2">cv. Chang Bougi</strain>
        <tissue evidence="1">Leaf</tissue>
    </source>
</reference>
<comment type="caution">
    <text evidence="1">The sequence shown here is derived from an EMBL/GenBank/DDBJ whole genome shotgun (WGS) entry which is preliminary data.</text>
</comment>
<gene>
    <name evidence="1" type="ORF">E5676_scaffold506G00020</name>
</gene>